<organism evidence="1">
    <name type="scientific">Eutreptiella gymnastica</name>
    <dbReference type="NCBI Taxonomy" id="73025"/>
    <lineage>
        <taxon>Eukaryota</taxon>
        <taxon>Discoba</taxon>
        <taxon>Euglenozoa</taxon>
        <taxon>Euglenida</taxon>
        <taxon>Spirocuta</taxon>
        <taxon>Euglenophyceae</taxon>
        <taxon>Eutreptiales</taxon>
        <taxon>Eutreptiaceae</taxon>
        <taxon>Eutreptiella</taxon>
    </lineage>
</organism>
<proteinExistence type="predicted"/>
<name>A0A7S4FT45_9EUGL</name>
<evidence type="ECO:0000313" key="1">
    <source>
        <dbReference type="EMBL" id="CAE0811244.1"/>
    </source>
</evidence>
<dbReference type="AlphaFoldDB" id="A0A7S4FT45"/>
<protein>
    <submittedName>
        <fullName evidence="1">Uncharacterized protein</fullName>
    </submittedName>
</protein>
<accession>A0A7S4FT45</accession>
<reference evidence="1" key="1">
    <citation type="submission" date="2021-01" db="EMBL/GenBank/DDBJ databases">
        <authorList>
            <person name="Corre E."/>
            <person name="Pelletier E."/>
            <person name="Niang G."/>
            <person name="Scheremetjew M."/>
            <person name="Finn R."/>
            <person name="Kale V."/>
            <person name="Holt S."/>
            <person name="Cochrane G."/>
            <person name="Meng A."/>
            <person name="Brown T."/>
            <person name="Cohen L."/>
        </authorList>
    </citation>
    <scope>NUCLEOTIDE SEQUENCE</scope>
    <source>
        <strain evidence="1">CCMP1594</strain>
    </source>
</reference>
<gene>
    <name evidence="1" type="ORF">EGYM00163_LOCUS22392</name>
</gene>
<sequence length="109" mass="12037">MHCKSMEDLGLHCTHPFHDICTKAGLQSWLRSEVCECVASWVTTFGDLGLSRITGTGWGLGQRVTGTGCTITSDKVGGCQRYVRRSTSLRRKGYQGCGQWEALRRQDGP</sequence>
<dbReference type="EMBL" id="HBJA01063380">
    <property type="protein sequence ID" value="CAE0811244.1"/>
    <property type="molecule type" value="Transcribed_RNA"/>
</dbReference>